<dbReference type="FunFam" id="3.30.565.10:FF:000006">
    <property type="entry name" value="Sensor histidine kinase WalK"/>
    <property type="match status" value="1"/>
</dbReference>
<dbReference type="InterPro" id="IPR003594">
    <property type="entry name" value="HATPase_dom"/>
</dbReference>
<comment type="catalytic activity">
    <reaction evidence="1">
        <text>ATP + protein L-histidine = ADP + protein N-phospho-L-histidine.</text>
        <dbReference type="EC" id="2.7.13.3"/>
    </reaction>
</comment>
<dbReference type="CDD" id="cd00082">
    <property type="entry name" value="HisKA"/>
    <property type="match status" value="1"/>
</dbReference>
<proteinExistence type="predicted"/>
<dbReference type="InterPro" id="IPR005467">
    <property type="entry name" value="His_kinase_dom"/>
</dbReference>
<dbReference type="SMART" id="SM00387">
    <property type="entry name" value="HATPase_c"/>
    <property type="match status" value="1"/>
</dbReference>
<dbReference type="AlphaFoldDB" id="A0A562ZW93"/>
<dbReference type="Gene3D" id="3.30.565.10">
    <property type="entry name" value="Histidine kinase-like ATPase, C-terminal domain"/>
    <property type="match status" value="1"/>
</dbReference>
<dbReference type="InterPro" id="IPR004358">
    <property type="entry name" value="Sig_transdc_His_kin-like_C"/>
</dbReference>
<evidence type="ECO:0000256" key="3">
    <source>
        <dbReference type="ARBA" id="ARBA00012438"/>
    </source>
</evidence>
<dbReference type="PROSITE" id="PS50109">
    <property type="entry name" value="HIS_KIN"/>
    <property type="match status" value="1"/>
</dbReference>
<dbReference type="CDD" id="cd00075">
    <property type="entry name" value="HATPase"/>
    <property type="match status" value="1"/>
</dbReference>
<organism evidence="9 10">
    <name type="scientific">Caenimonas sedimenti</name>
    <dbReference type="NCBI Taxonomy" id="2596921"/>
    <lineage>
        <taxon>Bacteria</taxon>
        <taxon>Pseudomonadati</taxon>
        <taxon>Pseudomonadota</taxon>
        <taxon>Betaproteobacteria</taxon>
        <taxon>Burkholderiales</taxon>
        <taxon>Comamonadaceae</taxon>
        <taxon>Caenimonas</taxon>
    </lineage>
</organism>
<dbReference type="InterPro" id="IPR036890">
    <property type="entry name" value="HATPase_C_sf"/>
</dbReference>
<keyword evidence="5" id="KW-0808">Transferase</keyword>
<dbReference type="Proteomes" id="UP000318199">
    <property type="component" value="Unassembled WGS sequence"/>
</dbReference>
<evidence type="ECO:0000256" key="2">
    <source>
        <dbReference type="ARBA" id="ARBA00004429"/>
    </source>
</evidence>
<keyword evidence="6 9" id="KW-0418">Kinase</keyword>
<keyword evidence="10" id="KW-1185">Reference proteome</keyword>
<dbReference type="EMBL" id="VOBQ01000002">
    <property type="protein sequence ID" value="TWO72860.1"/>
    <property type="molecule type" value="Genomic_DNA"/>
</dbReference>
<dbReference type="GO" id="GO:0000155">
    <property type="term" value="F:phosphorelay sensor kinase activity"/>
    <property type="evidence" value="ECO:0007669"/>
    <property type="project" value="InterPro"/>
</dbReference>
<sequence length="303" mass="32106">MNTLAPLVTLRPAMAAPEELARLNGALQVILGSLAHELRNPLAPILTAAAILRRGELSPEKLRAIGALIERQATHMTALLTDLLDSSRIDQGLVALCRQEVDLHAVLAHAVEQARPLMEARAQRFTLHAPAGALCLDGDAHRLVQVFANLLNNAAKYTPEGGQITLTVEATGTEAVVRVRDTGIGMSKELLPHVFEMFTQGERSADRHMGGLGLGLSIVNNLVALHGGTVRASSAGLGQGSEITVTFPLLDHSASHAQTREAGAMAPESAQDHDGRCLCSSRTGERAPGAAPDRQTDRLGPQR</sequence>
<name>A0A562ZW93_9BURK</name>
<keyword evidence="4" id="KW-0597">Phosphoprotein</keyword>
<reference evidence="9 10" key="1">
    <citation type="submission" date="2019-07" db="EMBL/GenBank/DDBJ databases">
        <title>Caenimonas sedimenti sp. nov., isolated from activated sludge.</title>
        <authorList>
            <person name="Xu J."/>
        </authorList>
    </citation>
    <scope>NUCLEOTIDE SEQUENCE [LARGE SCALE GENOMIC DNA]</scope>
    <source>
        <strain evidence="9 10">HX-9-20</strain>
    </source>
</reference>
<dbReference type="Gene3D" id="1.10.287.130">
    <property type="match status" value="1"/>
</dbReference>
<dbReference type="GO" id="GO:0005886">
    <property type="term" value="C:plasma membrane"/>
    <property type="evidence" value="ECO:0007669"/>
    <property type="project" value="UniProtKB-SubCell"/>
</dbReference>
<dbReference type="PANTHER" id="PTHR43547:SF2">
    <property type="entry name" value="HYBRID SIGNAL TRANSDUCTION HISTIDINE KINASE C"/>
    <property type="match status" value="1"/>
</dbReference>
<dbReference type="EC" id="2.7.13.3" evidence="3"/>
<evidence type="ECO:0000313" key="10">
    <source>
        <dbReference type="Proteomes" id="UP000318199"/>
    </source>
</evidence>
<comment type="caution">
    <text evidence="9">The sequence shown here is derived from an EMBL/GenBank/DDBJ whole genome shotgun (WGS) entry which is preliminary data.</text>
</comment>
<feature type="domain" description="Histidine kinase" evidence="8">
    <location>
        <begin position="33"/>
        <end position="251"/>
    </location>
</feature>
<dbReference type="InterPro" id="IPR003661">
    <property type="entry name" value="HisK_dim/P_dom"/>
</dbReference>
<dbReference type="Pfam" id="PF02518">
    <property type="entry name" value="HATPase_c"/>
    <property type="match status" value="1"/>
</dbReference>
<dbReference type="Pfam" id="PF00512">
    <property type="entry name" value="HisKA"/>
    <property type="match status" value="1"/>
</dbReference>
<dbReference type="PANTHER" id="PTHR43547">
    <property type="entry name" value="TWO-COMPONENT HISTIDINE KINASE"/>
    <property type="match status" value="1"/>
</dbReference>
<evidence type="ECO:0000256" key="5">
    <source>
        <dbReference type="ARBA" id="ARBA00022679"/>
    </source>
</evidence>
<accession>A0A562ZW93</accession>
<dbReference type="SUPFAM" id="SSF55874">
    <property type="entry name" value="ATPase domain of HSP90 chaperone/DNA topoisomerase II/histidine kinase"/>
    <property type="match status" value="1"/>
</dbReference>
<dbReference type="OrthoDB" id="9768069at2"/>
<gene>
    <name evidence="9" type="ORF">FN976_01040</name>
</gene>
<dbReference type="SUPFAM" id="SSF47384">
    <property type="entry name" value="Homodimeric domain of signal transducing histidine kinase"/>
    <property type="match status" value="1"/>
</dbReference>
<protein>
    <recommendedName>
        <fullName evidence="3">histidine kinase</fullName>
        <ecNumber evidence="3">2.7.13.3</ecNumber>
    </recommendedName>
</protein>
<evidence type="ECO:0000256" key="4">
    <source>
        <dbReference type="ARBA" id="ARBA00022553"/>
    </source>
</evidence>
<comment type="subcellular location">
    <subcellularLocation>
        <location evidence="2">Cell inner membrane</location>
        <topology evidence="2">Multi-pass membrane protein</topology>
    </subcellularLocation>
</comment>
<evidence type="ECO:0000256" key="1">
    <source>
        <dbReference type="ARBA" id="ARBA00000085"/>
    </source>
</evidence>
<evidence type="ECO:0000313" key="9">
    <source>
        <dbReference type="EMBL" id="TWO72860.1"/>
    </source>
</evidence>
<dbReference type="InterPro" id="IPR036097">
    <property type="entry name" value="HisK_dim/P_sf"/>
</dbReference>
<evidence type="ECO:0000259" key="8">
    <source>
        <dbReference type="PROSITE" id="PS50109"/>
    </source>
</evidence>
<dbReference type="PRINTS" id="PR00344">
    <property type="entry name" value="BCTRLSENSOR"/>
</dbReference>
<dbReference type="RefSeq" id="WP_145890101.1">
    <property type="nucleotide sequence ID" value="NZ_VOBQ01000002.1"/>
</dbReference>
<evidence type="ECO:0000256" key="6">
    <source>
        <dbReference type="ARBA" id="ARBA00022777"/>
    </source>
</evidence>
<feature type="region of interest" description="Disordered" evidence="7">
    <location>
        <begin position="257"/>
        <end position="303"/>
    </location>
</feature>
<dbReference type="SMART" id="SM00388">
    <property type="entry name" value="HisKA"/>
    <property type="match status" value="1"/>
</dbReference>
<evidence type="ECO:0000256" key="7">
    <source>
        <dbReference type="SAM" id="MobiDB-lite"/>
    </source>
</evidence>